<dbReference type="HAMAP" id="MF_00347">
    <property type="entry name" value="Polyphosphate_kinase"/>
    <property type="match status" value="1"/>
</dbReference>
<dbReference type="Gene3D" id="1.20.58.310">
    <property type="entry name" value="Polyphosphate kinase N-terminal domain"/>
    <property type="match status" value="1"/>
</dbReference>
<dbReference type="NCBIfam" id="NF003921">
    <property type="entry name" value="PRK05443.2-2"/>
    <property type="match status" value="1"/>
</dbReference>
<dbReference type="SUPFAM" id="SSF143724">
    <property type="entry name" value="PHP14-like"/>
    <property type="match status" value="1"/>
</dbReference>
<evidence type="ECO:0000259" key="9">
    <source>
        <dbReference type="Pfam" id="PF13089"/>
    </source>
</evidence>
<evidence type="ECO:0000313" key="12">
    <source>
        <dbReference type="EMBL" id="PWG61632.1"/>
    </source>
</evidence>
<dbReference type="EMBL" id="QFFI01000029">
    <property type="protein sequence ID" value="PWG61632.1"/>
    <property type="molecule type" value="Genomic_DNA"/>
</dbReference>
<dbReference type="CDD" id="cd09168">
    <property type="entry name" value="PLDc_PaPPK1_C2_like"/>
    <property type="match status" value="1"/>
</dbReference>
<feature type="binding site" evidence="6">
    <location>
        <position position="570"/>
    </location>
    <ligand>
        <name>ATP</name>
        <dbReference type="ChEBI" id="CHEBI:30616"/>
    </ligand>
</feature>
<dbReference type="GO" id="GO:0005524">
    <property type="term" value="F:ATP binding"/>
    <property type="evidence" value="ECO:0007669"/>
    <property type="project" value="UniProtKB-KW"/>
</dbReference>
<feature type="domain" description="Polyphosphate kinase C-terminal" evidence="10">
    <location>
        <begin position="509"/>
        <end position="681"/>
    </location>
</feature>
<dbReference type="PANTHER" id="PTHR30218:SF0">
    <property type="entry name" value="POLYPHOSPHATE KINASE"/>
    <property type="match status" value="1"/>
</dbReference>
<reference evidence="12 13" key="1">
    <citation type="submission" date="2018-05" db="EMBL/GenBank/DDBJ databases">
        <title>Spiribacter halobius sp. nov., a moderately halophilic bacterium isolated from marine solar saltern.</title>
        <authorList>
            <person name="Zheng W.-S."/>
            <person name="Lu D.-C."/>
            <person name="Du Z.-J."/>
        </authorList>
    </citation>
    <scope>NUCLEOTIDE SEQUENCE [LARGE SCALE GENOMIC DNA]</scope>
    <source>
        <strain evidence="12 13">E85</strain>
    </source>
</reference>
<dbReference type="NCBIfam" id="NF003918">
    <property type="entry name" value="PRK05443.1-2"/>
    <property type="match status" value="1"/>
</dbReference>
<keyword evidence="6" id="KW-0479">Metal-binding</keyword>
<dbReference type="Gene3D" id="3.30.1840.10">
    <property type="entry name" value="Polyphosphate kinase middle domain"/>
    <property type="match status" value="1"/>
</dbReference>
<dbReference type="GO" id="GO:0009358">
    <property type="term" value="C:polyphosphate kinase complex"/>
    <property type="evidence" value="ECO:0007669"/>
    <property type="project" value="InterPro"/>
</dbReference>
<dbReference type="InterPro" id="IPR003414">
    <property type="entry name" value="PP_kinase"/>
</dbReference>
<dbReference type="RefSeq" id="WP_109679697.1">
    <property type="nucleotide sequence ID" value="NZ_CP086615.1"/>
</dbReference>
<dbReference type="PANTHER" id="PTHR30218">
    <property type="entry name" value="POLYPHOSPHATE KINASE"/>
    <property type="match status" value="1"/>
</dbReference>
<dbReference type="GO" id="GO:0046872">
    <property type="term" value="F:metal ion binding"/>
    <property type="evidence" value="ECO:0007669"/>
    <property type="project" value="UniProtKB-KW"/>
</dbReference>
<feature type="binding site" evidence="6">
    <location>
        <position position="474"/>
    </location>
    <ligand>
        <name>ATP</name>
        <dbReference type="ChEBI" id="CHEBI:30616"/>
    </ligand>
</feature>
<comment type="cofactor">
    <cofactor evidence="6">
        <name>Mg(2+)</name>
        <dbReference type="ChEBI" id="CHEBI:18420"/>
    </cofactor>
</comment>
<evidence type="ECO:0000256" key="7">
    <source>
        <dbReference type="RuleBase" id="RU003800"/>
    </source>
</evidence>
<dbReference type="OrthoDB" id="9761456at2"/>
<comment type="caution">
    <text evidence="12">The sequence shown here is derived from an EMBL/GenBank/DDBJ whole genome shotgun (WGS) entry which is preliminary data.</text>
</comment>
<evidence type="ECO:0000256" key="4">
    <source>
        <dbReference type="ARBA" id="ARBA00022777"/>
    </source>
</evidence>
<dbReference type="SUPFAM" id="SSF56024">
    <property type="entry name" value="Phospholipase D/nuclease"/>
    <property type="match status" value="2"/>
</dbReference>
<dbReference type="SUPFAM" id="SSF140356">
    <property type="entry name" value="PPK N-terminal domain-like"/>
    <property type="match status" value="1"/>
</dbReference>
<dbReference type="Pfam" id="PF13089">
    <property type="entry name" value="PP_kinase_N"/>
    <property type="match status" value="1"/>
</dbReference>
<dbReference type="Pfam" id="PF17941">
    <property type="entry name" value="PP_kinase_C_1"/>
    <property type="match status" value="1"/>
</dbReference>
<feature type="domain" description="Polyphosphate kinase middle" evidence="8">
    <location>
        <begin position="127"/>
        <end position="308"/>
    </location>
</feature>
<dbReference type="InterPro" id="IPR041108">
    <property type="entry name" value="PP_kinase_C_1"/>
</dbReference>
<keyword evidence="3 6" id="KW-0547">Nucleotide-binding</keyword>
<dbReference type="PIRSF" id="PIRSF015589">
    <property type="entry name" value="PP_kinase"/>
    <property type="match status" value="1"/>
</dbReference>
<comment type="function">
    <text evidence="6 7">Catalyzes the reversible transfer of the terminal phosphate of ATP to form a long-chain polyphosphate (polyP).</text>
</comment>
<evidence type="ECO:0000256" key="3">
    <source>
        <dbReference type="ARBA" id="ARBA00022741"/>
    </source>
</evidence>
<dbReference type="InterPro" id="IPR025198">
    <property type="entry name" value="PPK_N_dom"/>
</dbReference>
<evidence type="ECO:0000313" key="13">
    <source>
        <dbReference type="Proteomes" id="UP000245474"/>
    </source>
</evidence>
<comment type="catalytic activity">
    <reaction evidence="6 7">
        <text>[phosphate](n) + ATP = [phosphate](n+1) + ADP</text>
        <dbReference type="Rhea" id="RHEA:19573"/>
        <dbReference type="Rhea" id="RHEA-COMP:9859"/>
        <dbReference type="Rhea" id="RHEA-COMP:14280"/>
        <dbReference type="ChEBI" id="CHEBI:16838"/>
        <dbReference type="ChEBI" id="CHEBI:30616"/>
        <dbReference type="ChEBI" id="CHEBI:456216"/>
        <dbReference type="EC" id="2.7.4.1"/>
    </reaction>
</comment>
<feature type="domain" description="Polyphosphate kinase C-terminal" evidence="11">
    <location>
        <begin position="338"/>
        <end position="499"/>
    </location>
</feature>
<dbReference type="NCBIfam" id="TIGR03705">
    <property type="entry name" value="poly_P_kin"/>
    <property type="match status" value="1"/>
</dbReference>
<feature type="binding site" evidence="6">
    <location>
        <position position="411"/>
    </location>
    <ligand>
        <name>Mg(2+)</name>
        <dbReference type="ChEBI" id="CHEBI:18420"/>
    </ligand>
</feature>
<evidence type="ECO:0000256" key="6">
    <source>
        <dbReference type="HAMAP-Rule" id="MF_00347"/>
    </source>
</evidence>
<dbReference type="EC" id="2.7.4.1" evidence="6 7"/>
<evidence type="ECO:0000256" key="1">
    <source>
        <dbReference type="ARBA" id="ARBA00022553"/>
    </source>
</evidence>
<evidence type="ECO:0000259" key="10">
    <source>
        <dbReference type="Pfam" id="PF13090"/>
    </source>
</evidence>
<dbReference type="InterPro" id="IPR036830">
    <property type="entry name" value="PP_kinase_middle_dom_sf"/>
</dbReference>
<dbReference type="CDD" id="cd09165">
    <property type="entry name" value="PLDc_PaPPK1_C1_like"/>
    <property type="match status" value="1"/>
</dbReference>
<evidence type="ECO:0000259" key="8">
    <source>
        <dbReference type="Pfam" id="PF02503"/>
    </source>
</evidence>
<dbReference type="Pfam" id="PF02503">
    <property type="entry name" value="PP_kinase"/>
    <property type="match status" value="1"/>
</dbReference>
<keyword evidence="6" id="KW-0460">Magnesium</keyword>
<feature type="binding site" evidence="6">
    <location>
        <position position="598"/>
    </location>
    <ligand>
        <name>ATP</name>
        <dbReference type="ChEBI" id="CHEBI:30616"/>
    </ligand>
</feature>
<organism evidence="12 13">
    <name type="scientific">Sediminicurvatus halobius</name>
    <dbReference type="NCBI Taxonomy" id="2182432"/>
    <lineage>
        <taxon>Bacteria</taxon>
        <taxon>Pseudomonadati</taxon>
        <taxon>Pseudomonadota</taxon>
        <taxon>Gammaproteobacteria</taxon>
        <taxon>Chromatiales</taxon>
        <taxon>Ectothiorhodospiraceae</taxon>
        <taxon>Sediminicurvatus</taxon>
    </lineage>
</organism>
<dbReference type="Proteomes" id="UP000245474">
    <property type="component" value="Unassembled WGS sequence"/>
</dbReference>
<dbReference type="Gene3D" id="3.30.870.10">
    <property type="entry name" value="Endonuclease Chain A"/>
    <property type="match status" value="2"/>
</dbReference>
<name>A0A2U2MXX8_9GAMM</name>
<feature type="binding site" evidence="6">
    <location>
        <position position="50"/>
    </location>
    <ligand>
        <name>ATP</name>
        <dbReference type="ChEBI" id="CHEBI:30616"/>
    </ligand>
</feature>
<dbReference type="AlphaFoldDB" id="A0A2U2MXX8"/>
<protein>
    <recommendedName>
        <fullName evidence="6 7">Polyphosphate kinase</fullName>
        <ecNumber evidence="6 7">2.7.4.1</ecNumber>
    </recommendedName>
    <alternativeName>
        <fullName evidence="6">ATP-polyphosphate phosphotransferase</fullName>
    </alternativeName>
    <alternativeName>
        <fullName evidence="6">Polyphosphoric acid kinase</fullName>
    </alternativeName>
</protein>
<keyword evidence="1 6" id="KW-0597">Phosphoprotein</keyword>
<keyword evidence="13" id="KW-1185">Reference proteome</keyword>
<comment type="similarity">
    <text evidence="6 7">Belongs to the polyphosphate kinase 1 (PPK1) family.</text>
</comment>
<dbReference type="NCBIfam" id="NF003917">
    <property type="entry name" value="PRK05443.1-1"/>
    <property type="match status" value="1"/>
</dbReference>
<keyword evidence="2 6" id="KW-0808">Transferase</keyword>
<keyword evidence="5 6" id="KW-0067">ATP-binding</keyword>
<evidence type="ECO:0000256" key="5">
    <source>
        <dbReference type="ARBA" id="ARBA00022840"/>
    </source>
</evidence>
<proteinExistence type="inferred from homology"/>
<dbReference type="InterPro" id="IPR024953">
    <property type="entry name" value="PP_kinase_middle"/>
</dbReference>
<feature type="domain" description="Polyphosphate kinase N-terminal" evidence="9">
    <location>
        <begin position="12"/>
        <end position="117"/>
    </location>
</feature>
<gene>
    <name evidence="12" type="primary">ppk1</name>
    <name evidence="6" type="synonym">ppk</name>
    <name evidence="12" type="ORF">DEM34_15260</name>
</gene>
<evidence type="ECO:0000259" key="11">
    <source>
        <dbReference type="Pfam" id="PF17941"/>
    </source>
</evidence>
<comment type="PTM">
    <text evidence="6 7">An intermediate of this reaction is the autophosphorylated ppk in which a phosphate is covalently linked to a histidine residue through a N-P bond.</text>
</comment>
<dbReference type="GO" id="GO:0006799">
    <property type="term" value="P:polyphosphate biosynthetic process"/>
    <property type="evidence" value="ECO:0007669"/>
    <property type="project" value="UniProtKB-UniRule"/>
</dbReference>
<feature type="binding site" evidence="6">
    <location>
        <position position="381"/>
    </location>
    <ligand>
        <name>Mg(2+)</name>
        <dbReference type="ChEBI" id="CHEBI:18420"/>
    </ligand>
</feature>
<evidence type="ECO:0000256" key="2">
    <source>
        <dbReference type="ARBA" id="ARBA00022679"/>
    </source>
</evidence>
<feature type="active site" description="Phosphohistidine intermediate" evidence="6">
    <location>
        <position position="441"/>
    </location>
</feature>
<keyword evidence="4 6" id="KW-0418">Kinase</keyword>
<dbReference type="InterPro" id="IPR036832">
    <property type="entry name" value="PPK_N_dom_sf"/>
</dbReference>
<accession>A0A2U2MXX8</accession>
<dbReference type="Pfam" id="PF13090">
    <property type="entry name" value="PP_kinase_C"/>
    <property type="match status" value="1"/>
</dbReference>
<sequence length="692" mass="78094">MDMPDLKNPDLYINRQLSLLEFNRRVLAQAMEPANPLLERLKFLCIASSNLDEFFEIRVAGLKQALEMGSVQAGPDNRTPQEVLREVSQRTHDLVDEQYGILNAELTPALADAGIRFLRRSEWTQAQQAWIREYFEDSLLPILSPLGLDPAHPFPQVLNKSLNFIVSLEGKDAFGRNSGMAVVQAPRALPRLIRLPQEIEGNGPNDFVFLSSVIHAHVTDLFPGMNATGCYQFRVTRNSDLYVDEEEVDDLLRAMEGELPSRRYGDAVRLEVAANCPERMADYLLEEFELGQEDLYQVNGPVNLNRLLAVYDLVDRPDLKYPAFTPGLPSKLGHSGDLFKAMRQQDILLHHPFESFAPVIEFLRQAAQDPDVLAIKQTLYRTGPDSVLVDHLVAAARAGKEVTVVVELRARFDEEANIKLANRLQESGAHVVYGVVGHKTHAKMILVVRREGRRLQHYVHLGTGNYHSRTARLYTDYGLFTADEDMGEDVHRVFLQLTSLGKVSRLARLLESPFTLHEGMLAKIKRETEHAEAGRPARLIIKVNSLVEARTIQALYAAAMAGVQIDLIVRGMCSLRPGVPGISDNIRVRSVVGRFLEHTRVFYFANNGEPELYCSSADWMERNFFRRVETAFPVLQPDLRERVLEDLECYLRDNTQAWVLNRDGSYTRATPGDGEAPFSAQLELLRDRAESA</sequence>
<dbReference type="GO" id="GO:0008976">
    <property type="term" value="F:polyphosphate kinase activity"/>
    <property type="evidence" value="ECO:0007669"/>
    <property type="project" value="UniProtKB-UniRule"/>
</dbReference>
<dbReference type="InterPro" id="IPR025200">
    <property type="entry name" value="PPK_C_dom2"/>
</dbReference>